<dbReference type="EMBL" id="MN740970">
    <property type="protein sequence ID" value="QHU20620.1"/>
    <property type="molecule type" value="Genomic_DNA"/>
</dbReference>
<keyword evidence="1" id="KW-0812">Transmembrane</keyword>
<proteinExistence type="predicted"/>
<evidence type="ECO:0000256" key="1">
    <source>
        <dbReference type="SAM" id="Phobius"/>
    </source>
</evidence>
<keyword evidence="1" id="KW-1133">Transmembrane helix</keyword>
<evidence type="ECO:0000313" key="2">
    <source>
        <dbReference type="EMBL" id="QHU20620.1"/>
    </source>
</evidence>
<organism evidence="2">
    <name type="scientific">viral metagenome</name>
    <dbReference type="NCBI Taxonomy" id="1070528"/>
    <lineage>
        <taxon>unclassified sequences</taxon>
        <taxon>metagenomes</taxon>
        <taxon>organismal metagenomes</taxon>
    </lineage>
</organism>
<feature type="transmembrane region" description="Helical" evidence="1">
    <location>
        <begin position="39"/>
        <end position="59"/>
    </location>
</feature>
<sequence>MMRIKSISVKSGIVQPSDFLSKFNEVQEENTRSSFISSILILILLYVLKYITFTSFAVIDTIENDITYWKFEVPWWIQGIFTIMTTFYIIKVVYFYRKYKEQ</sequence>
<feature type="transmembrane region" description="Helical" evidence="1">
    <location>
        <begin position="75"/>
        <end position="96"/>
    </location>
</feature>
<name>A0A6C0KV94_9ZZZZ</name>
<protein>
    <submittedName>
        <fullName evidence="2">Uncharacterized protein</fullName>
    </submittedName>
</protein>
<accession>A0A6C0KV94</accession>
<dbReference type="AlphaFoldDB" id="A0A6C0KV94"/>
<reference evidence="2" key="1">
    <citation type="journal article" date="2020" name="Nature">
        <title>Giant virus diversity and host interactions through global metagenomics.</title>
        <authorList>
            <person name="Schulz F."/>
            <person name="Roux S."/>
            <person name="Paez-Espino D."/>
            <person name="Jungbluth S."/>
            <person name="Walsh D.A."/>
            <person name="Denef V.J."/>
            <person name="McMahon K.D."/>
            <person name="Konstantinidis K.T."/>
            <person name="Eloe-Fadrosh E.A."/>
            <person name="Kyrpides N.C."/>
            <person name="Woyke T."/>
        </authorList>
    </citation>
    <scope>NUCLEOTIDE SEQUENCE</scope>
    <source>
        <strain evidence="2">GVMAG-S-3300013093-109</strain>
    </source>
</reference>
<keyword evidence="1" id="KW-0472">Membrane</keyword>